<dbReference type="EMBL" id="GL996504">
    <property type="protein sequence ID" value="EGW30854.1"/>
    <property type="molecule type" value="Genomic_DNA"/>
</dbReference>
<feature type="compositionally biased region" description="Polar residues" evidence="1">
    <location>
        <begin position="7"/>
        <end position="21"/>
    </location>
</feature>
<dbReference type="RefSeq" id="XP_007376887.1">
    <property type="nucleotide sequence ID" value="XM_007376825.1"/>
</dbReference>
<feature type="region of interest" description="Disordered" evidence="1">
    <location>
        <begin position="1"/>
        <end position="23"/>
    </location>
</feature>
<gene>
    <name evidence="3" type="ORF">SPAPADRAFT_62755</name>
</gene>
<evidence type="ECO:0000256" key="2">
    <source>
        <dbReference type="SAM" id="Phobius"/>
    </source>
</evidence>
<dbReference type="AlphaFoldDB" id="G3AT91"/>
<keyword evidence="2" id="KW-0812">Transmembrane</keyword>
<name>G3AT91_SPAPN</name>
<dbReference type="Proteomes" id="UP000000709">
    <property type="component" value="Unassembled WGS sequence"/>
</dbReference>
<feature type="compositionally biased region" description="Basic and acidic residues" evidence="1">
    <location>
        <begin position="137"/>
        <end position="158"/>
    </location>
</feature>
<sequence>MKLPTEFNLSKQQSCASTPMSSPMRKSISIDTVTANPTLKNYRSCSDFVDKLYSVSPKNTYHLNTATALAAASETFDDYMDSDEEVTTEGRHFGGGGGGNFKLKLPGGTEIEFGGGAGGDYRDGDYDHSDDDDGDDNDNRGGDHRDGSHRSGKQRNDPDNDDNTLQNYSSEDTKFDKTTTSAVSGSQQNYTNLISWLFPPLFTIGEKPKFEGQSYPLIKSRLNSYSLNEECVGLESPISPTITSSSIYRYRNFQYFVLYNFDYCIEQPLSSIVIDPVFKKFGELLKTINVWFIILDEWNYWIWQFLTFLTFGIALSLNSSVSCFMVLFIVTCKMFKVNYLHCLERELDFRMVIFGDTIVNLIIIFINIFVGIAYYI</sequence>
<proteinExistence type="predicted"/>
<keyword evidence="4" id="KW-1185">Reference proteome</keyword>
<dbReference type="KEGG" id="spaa:SPAPADRAFT_62755"/>
<evidence type="ECO:0000313" key="3">
    <source>
        <dbReference type="EMBL" id="EGW30854.1"/>
    </source>
</evidence>
<reference evidence="3 4" key="1">
    <citation type="journal article" date="2011" name="Proc. Natl. Acad. Sci. U.S.A.">
        <title>Comparative genomics of xylose-fermenting fungi for enhanced biofuel production.</title>
        <authorList>
            <person name="Wohlbach D.J."/>
            <person name="Kuo A."/>
            <person name="Sato T.K."/>
            <person name="Potts K.M."/>
            <person name="Salamov A.A."/>
            <person name="LaButti K.M."/>
            <person name="Sun H."/>
            <person name="Clum A."/>
            <person name="Pangilinan J.L."/>
            <person name="Lindquist E.A."/>
            <person name="Lucas S."/>
            <person name="Lapidus A."/>
            <person name="Jin M."/>
            <person name="Gunawan C."/>
            <person name="Balan V."/>
            <person name="Dale B.E."/>
            <person name="Jeffries T.W."/>
            <person name="Zinkel R."/>
            <person name="Barry K.W."/>
            <person name="Grigoriev I.V."/>
            <person name="Gasch A.P."/>
        </authorList>
    </citation>
    <scope>NUCLEOTIDE SEQUENCE [LARGE SCALE GENOMIC DNA]</scope>
    <source>
        <strain evidence="4">NRRL Y-27907 / 11-Y1</strain>
    </source>
</reference>
<keyword evidence="2" id="KW-0472">Membrane</keyword>
<feature type="transmembrane region" description="Helical" evidence="2">
    <location>
        <begin position="351"/>
        <end position="375"/>
    </location>
</feature>
<evidence type="ECO:0000256" key="1">
    <source>
        <dbReference type="SAM" id="MobiDB-lite"/>
    </source>
</evidence>
<feature type="compositionally biased region" description="Low complexity" evidence="1">
    <location>
        <begin position="101"/>
        <end position="112"/>
    </location>
</feature>
<organism evidence="4">
    <name type="scientific">Spathaspora passalidarum (strain NRRL Y-27907 / 11-Y1)</name>
    <dbReference type="NCBI Taxonomy" id="619300"/>
    <lineage>
        <taxon>Eukaryota</taxon>
        <taxon>Fungi</taxon>
        <taxon>Dikarya</taxon>
        <taxon>Ascomycota</taxon>
        <taxon>Saccharomycotina</taxon>
        <taxon>Pichiomycetes</taxon>
        <taxon>Debaryomycetaceae</taxon>
        <taxon>Spathaspora</taxon>
    </lineage>
</organism>
<dbReference type="OrthoDB" id="4024546at2759"/>
<feature type="transmembrane region" description="Helical" evidence="2">
    <location>
        <begin position="301"/>
        <end position="330"/>
    </location>
</feature>
<keyword evidence="2" id="KW-1133">Transmembrane helix</keyword>
<protein>
    <submittedName>
        <fullName evidence="3">Uncharacterized protein</fullName>
    </submittedName>
</protein>
<dbReference type="eggNOG" id="ENOG502RQ1C">
    <property type="taxonomic scope" value="Eukaryota"/>
</dbReference>
<dbReference type="GeneID" id="18874451"/>
<feature type="region of interest" description="Disordered" evidence="1">
    <location>
        <begin position="84"/>
        <end position="182"/>
    </location>
</feature>
<dbReference type="InParanoid" id="G3AT91"/>
<dbReference type="OMA" id="SPKNTYH"/>
<accession>G3AT91</accession>
<evidence type="ECO:0000313" key="4">
    <source>
        <dbReference type="Proteomes" id="UP000000709"/>
    </source>
</evidence>
<dbReference type="HOGENOM" id="CLU_736009_0_0_1"/>